<comment type="caution">
    <text evidence="2">The sequence shown here is derived from an EMBL/GenBank/DDBJ whole genome shotgun (WGS) entry which is preliminary data.</text>
</comment>
<dbReference type="InterPro" id="IPR035897">
    <property type="entry name" value="Toll_tir_struct_dom_sf"/>
</dbReference>
<evidence type="ECO:0000313" key="3">
    <source>
        <dbReference type="Proteomes" id="UP000324853"/>
    </source>
</evidence>
<dbReference type="GO" id="GO:0007165">
    <property type="term" value="P:signal transduction"/>
    <property type="evidence" value="ECO:0007669"/>
    <property type="project" value="InterPro"/>
</dbReference>
<feature type="domain" description="TIR" evidence="1">
    <location>
        <begin position="1"/>
        <end position="154"/>
    </location>
</feature>
<dbReference type="RefSeq" id="WP_148750426.1">
    <property type="nucleotide sequence ID" value="NZ_VSSR01000013.1"/>
</dbReference>
<dbReference type="Gene3D" id="3.40.50.10140">
    <property type="entry name" value="Toll/interleukin-1 receptor homology (TIR) domain"/>
    <property type="match status" value="1"/>
</dbReference>
<dbReference type="PROSITE" id="PS50104">
    <property type="entry name" value="TIR"/>
    <property type="match status" value="1"/>
</dbReference>
<evidence type="ECO:0000313" key="2">
    <source>
        <dbReference type="EMBL" id="TYL86502.1"/>
    </source>
</evidence>
<dbReference type="EMBL" id="VSSR01000013">
    <property type="protein sequence ID" value="TYL86502.1"/>
    <property type="molecule type" value="Genomic_DNA"/>
</dbReference>
<dbReference type="SUPFAM" id="SSF52200">
    <property type="entry name" value="Toll/Interleukin receptor TIR domain"/>
    <property type="match status" value="1"/>
</dbReference>
<accession>A0A5S4WWX9</accession>
<proteinExistence type="predicted"/>
<name>A0A5S4WWX9_9BRAD</name>
<reference evidence="2 3" key="1">
    <citation type="submission" date="2019-08" db="EMBL/GenBank/DDBJ databases">
        <title>Bradyrhizobium hipponensis sp. nov., a rhizobium isolated from a Lupinus angustifolius root nodule in Tunisia.</title>
        <authorList>
            <person name="Off K."/>
            <person name="Rejili M."/>
            <person name="Mars M."/>
            <person name="Brachmann A."/>
            <person name="Marin M."/>
        </authorList>
    </citation>
    <scope>NUCLEOTIDE SEQUENCE [LARGE SCALE GENOMIC DNA]</scope>
    <source>
        <strain evidence="2 3">CTAW11</strain>
    </source>
</reference>
<organism evidence="2 3">
    <name type="scientific">Bradyrhizobium cytisi</name>
    <dbReference type="NCBI Taxonomy" id="515489"/>
    <lineage>
        <taxon>Bacteria</taxon>
        <taxon>Pseudomonadati</taxon>
        <taxon>Pseudomonadota</taxon>
        <taxon>Alphaproteobacteria</taxon>
        <taxon>Hyphomicrobiales</taxon>
        <taxon>Nitrobacteraceae</taxon>
        <taxon>Bradyrhizobium</taxon>
    </lineage>
</organism>
<evidence type="ECO:0000259" key="1">
    <source>
        <dbReference type="PROSITE" id="PS50104"/>
    </source>
</evidence>
<dbReference type="InterPro" id="IPR000157">
    <property type="entry name" value="TIR_dom"/>
</dbReference>
<dbReference type="Proteomes" id="UP000324853">
    <property type="component" value="Unassembled WGS sequence"/>
</dbReference>
<protein>
    <submittedName>
        <fullName evidence="2">TIR domain-containing protein</fullName>
    </submittedName>
</protein>
<sequence>MAKLWLTYAWKDNQDQDVDHVVQELRRVGLDVAFDRAHIVPGQRLWSQIDKGISDPKTDGWAILATENSLSSEPCLEELAYALDRALRTRGADFPLIGIFPAPIDRAMIPSAIATRLYVHLRQSNWARLVADGVEKKRPTAAVQNVAPFVARMHSFNGQEVLEIRPRSGRWWWYPAVVGVPKSGTLKVKSVMPGPSGHPTLSGMVSTGSGESVDGQWSYMAAFHAVDALTALYVTFDRPLEGQISFGGGEEGGMYFVDSVSIPR</sequence>
<dbReference type="AlphaFoldDB" id="A0A5S4WWX9"/>
<gene>
    <name evidence="2" type="ORF">FXB38_08500</name>
</gene>
<dbReference type="Pfam" id="PF13676">
    <property type="entry name" value="TIR_2"/>
    <property type="match status" value="1"/>
</dbReference>
<keyword evidence="3" id="KW-1185">Reference proteome</keyword>
<dbReference type="OrthoDB" id="8479777at2"/>